<proteinExistence type="predicted"/>
<dbReference type="Proteomes" id="UP001280121">
    <property type="component" value="Unassembled WGS sequence"/>
</dbReference>
<dbReference type="InterPro" id="IPR032675">
    <property type="entry name" value="LRR_dom_sf"/>
</dbReference>
<organism evidence="4 5">
    <name type="scientific">Dipteronia dyeriana</name>
    <dbReference type="NCBI Taxonomy" id="168575"/>
    <lineage>
        <taxon>Eukaryota</taxon>
        <taxon>Viridiplantae</taxon>
        <taxon>Streptophyta</taxon>
        <taxon>Embryophyta</taxon>
        <taxon>Tracheophyta</taxon>
        <taxon>Spermatophyta</taxon>
        <taxon>Magnoliopsida</taxon>
        <taxon>eudicotyledons</taxon>
        <taxon>Gunneridae</taxon>
        <taxon>Pentapetalae</taxon>
        <taxon>rosids</taxon>
        <taxon>malvids</taxon>
        <taxon>Sapindales</taxon>
        <taxon>Sapindaceae</taxon>
        <taxon>Hippocastanoideae</taxon>
        <taxon>Acereae</taxon>
        <taxon>Dipteronia</taxon>
    </lineage>
</organism>
<dbReference type="PANTHER" id="PTHR33463">
    <property type="entry name" value="NB-ARC DOMAIN-CONTAINING PROTEIN-RELATED"/>
    <property type="match status" value="1"/>
</dbReference>
<dbReference type="PANTHER" id="PTHR33463:SF209">
    <property type="entry name" value="DISEASE RESISTANCE PROTEIN RPS2-LIKE"/>
    <property type="match status" value="1"/>
</dbReference>
<evidence type="ECO:0000313" key="4">
    <source>
        <dbReference type="EMBL" id="KAK2637735.1"/>
    </source>
</evidence>
<gene>
    <name evidence="4" type="ORF">Ddye_025530</name>
</gene>
<feature type="region of interest" description="Disordered" evidence="2">
    <location>
        <begin position="123"/>
        <end position="144"/>
    </location>
</feature>
<dbReference type="InterPro" id="IPR057135">
    <property type="entry name" value="At4g27190-like_LRR"/>
</dbReference>
<dbReference type="Gene3D" id="3.80.10.10">
    <property type="entry name" value="Ribonuclease Inhibitor"/>
    <property type="match status" value="1"/>
</dbReference>
<evidence type="ECO:0000313" key="5">
    <source>
        <dbReference type="Proteomes" id="UP001280121"/>
    </source>
</evidence>
<dbReference type="AlphaFoldDB" id="A0AAD9TLI4"/>
<dbReference type="InterPro" id="IPR050905">
    <property type="entry name" value="Plant_NBS-LRR"/>
</dbReference>
<feature type="domain" description="Disease resistance protein At4g27190-like leucine-rich repeats" evidence="3">
    <location>
        <begin position="1"/>
        <end position="52"/>
    </location>
</feature>
<sequence>MKHIWNKDPRGMLSFENLQKIQVLECHNLKHLLPASVARSLSKLEYLSVFDCSVLKEIVAEEIFVEEAVATRFIFPRMATLELHQLPKLRTFYHGRHTIEGPVLKKLTLYDCDKVKIFPSGNVSKHETDKKQQQQPHFLVEKVR</sequence>
<accession>A0AAD9TLI4</accession>
<evidence type="ECO:0000259" key="3">
    <source>
        <dbReference type="Pfam" id="PF23247"/>
    </source>
</evidence>
<reference evidence="4" key="1">
    <citation type="journal article" date="2023" name="Plant J.">
        <title>Genome sequences and population genomics provide insights into the demographic history, inbreeding, and mutation load of two 'living fossil' tree species of Dipteronia.</title>
        <authorList>
            <person name="Feng Y."/>
            <person name="Comes H.P."/>
            <person name="Chen J."/>
            <person name="Zhu S."/>
            <person name="Lu R."/>
            <person name="Zhang X."/>
            <person name="Li P."/>
            <person name="Qiu J."/>
            <person name="Olsen K.M."/>
            <person name="Qiu Y."/>
        </authorList>
    </citation>
    <scope>NUCLEOTIDE SEQUENCE</scope>
    <source>
        <strain evidence="4">KIB01</strain>
    </source>
</reference>
<evidence type="ECO:0000256" key="1">
    <source>
        <dbReference type="ARBA" id="ARBA00022821"/>
    </source>
</evidence>
<dbReference type="SUPFAM" id="SSF52047">
    <property type="entry name" value="RNI-like"/>
    <property type="match status" value="1"/>
</dbReference>
<keyword evidence="1" id="KW-0611">Plant defense</keyword>
<dbReference type="EMBL" id="JANJYI010000008">
    <property type="protein sequence ID" value="KAK2637735.1"/>
    <property type="molecule type" value="Genomic_DNA"/>
</dbReference>
<comment type="caution">
    <text evidence="4">The sequence shown here is derived from an EMBL/GenBank/DDBJ whole genome shotgun (WGS) entry which is preliminary data.</text>
</comment>
<evidence type="ECO:0000256" key="2">
    <source>
        <dbReference type="SAM" id="MobiDB-lite"/>
    </source>
</evidence>
<name>A0AAD9TLI4_9ROSI</name>
<keyword evidence="5" id="KW-1185">Reference proteome</keyword>
<protein>
    <recommendedName>
        <fullName evidence="3">Disease resistance protein At4g27190-like leucine-rich repeats domain-containing protein</fullName>
    </recommendedName>
</protein>
<dbReference type="Pfam" id="PF23247">
    <property type="entry name" value="LRR_RPS2"/>
    <property type="match status" value="1"/>
</dbReference>